<sequence length="333" mass="37195">MKGRGPASEEEALKEMPYSGLTQRSNRGTFLSSTANTMHFLFILFFCLGVNTESTHTTLTEDAVTVQIHKGGVVKELEILTRQTKELSCTMDAIPSQPHDVTGYWKINGAKIDNTSHTVYRNKDHYILNGTFNIGELGNYSCIFSLSGNEEQATFVFKVPAIKQRDKPIVSYIGDSVILDCQMEHSKDHGPDTWNWYKVNGTEKEFLNVTAESTKYQLDSKKNKTKLTVLNLTKEDSGKYVCSAVFKIGQADSRVELKVLSFTEPLKPFLAIAAEVLVLITLILLYEKKSHSGKGDSETTDNGPQQEQMNKLTQDETNGMDGGSTTRQRKVDQ</sequence>
<dbReference type="PANTHER" id="PTHR45080:SF8">
    <property type="entry name" value="IG-LIKE DOMAIN-CONTAINING PROTEIN"/>
    <property type="match status" value="1"/>
</dbReference>
<dbReference type="GO" id="GO:0005886">
    <property type="term" value="C:plasma membrane"/>
    <property type="evidence" value="ECO:0007669"/>
    <property type="project" value="TreeGrafter"/>
</dbReference>
<keyword evidence="2" id="KW-1015">Disulfide bond</keyword>
<keyword evidence="7" id="KW-1185">Reference proteome</keyword>
<evidence type="ECO:0000313" key="7">
    <source>
        <dbReference type="Proteomes" id="UP001501920"/>
    </source>
</evidence>
<feature type="transmembrane region" description="Helical" evidence="4">
    <location>
        <begin position="268"/>
        <end position="286"/>
    </location>
</feature>
<keyword evidence="4" id="KW-0472">Membrane</keyword>
<organism evidence="6 7">
    <name type="scientific">Pygocentrus nattereri</name>
    <name type="common">Red-bellied piranha</name>
    <dbReference type="NCBI Taxonomy" id="42514"/>
    <lineage>
        <taxon>Eukaryota</taxon>
        <taxon>Metazoa</taxon>
        <taxon>Chordata</taxon>
        <taxon>Craniata</taxon>
        <taxon>Vertebrata</taxon>
        <taxon>Euteleostomi</taxon>
        <taxon>Actinopterygii</taxon>
        <taxon>Neopterygii</taxon>
        <taxon>Teleostei</taxon>
        <taxon>Ostariophysi</taxon>
        <taxon>Characiformes</taxon>
        <taxon>Characoidei</taxon>
        <taxon>Pygocentrus</taxon>
    </lineage>
</organism>
<dbReference type="OMA" id="KGSYWCH"/>
<dbReference type="InterPro" id="IPR003599">
    <property type="entry name" value="Ig_sub"/>
</dbReference>
<reference evidence="6" key="3">
    <citation type="submission" date="2025-09" db="UniProtKB">
        <authorList>
            <consortium name="Ensembl"/>
        </authorList>
    </citation>
    <scope>IDENTIFICATION</scope>
</reference>
<dbReference type="Proteomes" id="UP001501920">
    <property type="component" value="Chromosome 20"/>
</dbReference>
<reference evidence="6" key="2">
    <citation type="submission" date="2025-08" db="UniProtKB">
        <authorList>
            <consortium name="Ensembl"/>
        </authorList>
    </citation>
    <scope>IDENTIFICATION</scope>
</reference>
<evidence type="ECO:0000256" key="4">
    <source>
        <dbReference type="SAM" id="Phobius"/>
    </source>
</evidence>
<dbReference type="GeneTree" id="ENSGT00940000158944"/>
<dbReference type="SUPFAM" id="SSF48726">
    <property type="entry name" value="Immunoglobulin"/>
    <property type="match status" value="1"/>
</dbReference>
<proteinExistence type="predicted"/>
<dbReference type="Gene3D" id="2.60.40.10">
    <property type="entry name" value="Immunoglobulins"/>
    <property type="match status" value="1"/>
</dbReference>
<evidence type="ECO:0000259" key="5">
    <source>
        <dbReference type="PROSITE" id="PS50835"/>
    </source>
</evidence>
<dbReference type="InterPro" id="IPR036179">
    <property type="entry name" value="Ig-like_dom_sf"/>
</dbReference>
<dbReference type="Pfam" id="PF07679">
    <property type="entry name" value="I-set"/>
    <property type="match status" value="1"/>
</dbReference>
<reference evidence="6 7" key="1">
    <citation type="submission" date="2020-10" db="EMBL/GenBank/DDBJ databases">
        <title>Pygocentrus nattereri (red-bellied piranha) genome, fPygNat1, primary haplotype.</title>
        <authorList>
            <person name="Myers G."/>
            <person name="Meyer A."/>
            <person name="Karagic N."/>
            <person name="Pippel M."/>
            <person name="Winkler S."/>
            <person name="Tracey A."/>
            <person name="Wood J."/>
            <person name="Formenti G."/>
            <person name="Howe K."/>
            <person name="Fedrigo O."/>
            <person name="Jarvis E.D."/>
        </authorList>
    </citation>
    <scope>NUCLEOTIDE SEQUENCE [LARGE SCALE GENOMIC DNA]</scope>
</reference>
<evidence type="ECO:0000256" key="3">
    <source>
        <dbReference type="SAM" id="MobiDB-lite"/>
    </source>
</evidence>
<keyword evidence="1" id="KW-0732">Signal</keyword>
<feature type="compositionally biased region" description="Polar residues" evidence="3">
    <location>
        <begin position="300"/>
        <end position="317"/>
    </location>
</feature>
<feature type="region of interest" description="Disordered" evidence="3">
    <location>
        <begin position="291"/>
        <end position="333"/>
    </location>
</feature>
<dbReference type="AlphaFoldDB" id="A0A3B4DGE1"/>
<dbReference type="InterPro" id="IPR013098">
    <property type="entry name" value="Ig_I-set"/>
</dbReference>
<evidence type="ECO:0000313" key="6">
    <source>
        <dbReference type="Ensembl" id="ENSPNAP00000022508.1"/>
    </source>
</evidence>
<feature type="domain" description="Ig-like" evidence="5">
    <location>
        <begin position="160"/>
        <end position="261"/>
    </location>
</feature>
<dbReference type="PANTHER" id="PTHR45080">
    <property type="entry name" value="CONTACTIN 5"/>
    <property type="match status" value="1"/>
</dbReference>
<dbReference type="InterPro" id="IPR013783">
    <property type="entry name" value="Ig-like_fold"/>
</dbReference>
<gene>
    <name evidence="6" type="primary">EMB</name>
</gene>
<name>A0A3B4DGE1_PYGNA</name>
<protein>
    <recommendedName>
        <fullName evidence="5">Ig-like domain-containing protein</fullName>
    </recommendedName>
</protein>
<dbReference type="PROSITE" id="PS50835">
    <property type="entry name" value="IG_LIKE"/>
    <property type="match status" value="2"/>
</dbReference>
<feature type="domain" description="Ig-like" evidence="5">
    <location>
        <begin position="57"/>
        <end position="156"/>
    </location>
</feature>
<dbReference type="STRING" id="42514.ENSPNAP00000022508"/>
<evidence type="ECO:0000256" key="2">
    <source>
        <dbReference type="ARBA" id="ARBA00023157"/>
    </source>
</evidence>
<accession>A0A3B4DGE1</accession>
<dbReference type="GO" id="GO:0007156">
    <property type="term" value="P:homophilic cell adhesion via plasma membrane adhesion molecules"/>
    <property type="evidence" value="ECO:0007669"/>
    <property type="project" value="TreeGrafter"/>
</dbReference>
<dbReference type="InterPro" id="IPR050958">
    <property type="entry name" value="Cell_Adh-Cytoskel_Orgn"/>
</dbReference>
<dbReference type="InterPro" id="IPR007110">
    <property type="entry name" value="Ig-like_dom"/>
</dbReference>
<keyword evidence="4" id="KW-1133">Transmembrane helix</keyword>
<dbReference type="Ensembl" id="ENSPNAT00000034695.2">
    <property type="protein sequence ID" value="ENSPNAP00000022508.1"/>
    <property type="gene ID" value="ENSPNAG00000029895.2"/>
</dbReference>
<dbReference type="SMART" id="SM00409">
    <property type="entry name" value="IG"/>
    <property type="match status" value="2"/>
</dbReference>
<evidence type="ECO:0000256" key="1">
    <source>
        <dbReference type="ARBA" id="ARBA00022729"/>
    </source>
</evidence>
<keyword evidence="4" id="KW-0812">Transmembrane</keyword>